<sequence>MVLSAALIADTCGKGRTVSQHLGINHLAAINIETTVPVFQYRVVTILRPLMSAAVQALNNVAVAVLIIFPIIRFVTAEWARFNFSHSSSPPFLVPHRNHR</sequence>
<keyword evidence="1" id="KW-1133">Transmembrane helix</keyword>
<accession>C5J9F8</accession>
<keyword evidence="1" id="KW-0812">Transmembrane</keyword>
<reference evidence="2" key="1">
    <citation type="journal article" date="2010" name="J. Appl. Microbiol.">
        <title>Exploitation of a new flagellatropic phage of Erwinia for positive selection of bacterial mutants attenuated in plant virulence: towards phage therapy.</title>
        <authorList>
            <person name="Evans T.J."/>
            <person name="Trauner A."/>
            <person name="Komitopoulou E."/>
            <person name="Salmond G.P.C."/>
        </authorList>
    </citation>
    <scope>NUCLEOTIDE SEQUENCE</scope>
</reference>
<feature type="transmembrane region" description="Helical" evidence="1">
    <location>
        <begin position="57"/>
        <end position="76"/>
    </location>
</feature>
<organism evidence="2">
    <name type="scientific">Erwinia phage phiAT1</name>
    <dbReference type="NCBI Taxonomy" id="649272"/>
    <lineage>
        <taxon>Viruses</taxon>
    </lineage>
</organism>
<evidence type="ECO:0000313" key="2">
    <source>
        <dbReference type="EMBL" id="CAZ39584.1"/>
    </source>
</evidence>
<proteinExistence type="predicted"/>
<protein>
    <submittedName>
        <fullName evidence="2">Uncharacterized protein</fullName>
    </submittedName>
</protein>
<dbReference type="EMBL" id="FN396594">
    <property type="protein sequence ID" value="CAZ39584.1"/>
    <property type="molecule type" value="Genomic_DNA"/>
</dbReference>
<keyword evidence="1" id="KW-0472">Membrane</keyword>
<name>C5J9F8_9VIRU</name>
<evidence type="ECO:0000256" key="1">
    <source>
        <dbReference type="SAM" id="Phobius"/>
    </source>
</evidence>